<dbReference type="Gene3D" id="3.40.980.10">
    <property type="entry name" value="MoaB/Mog-like domain"/>
    <property type="match status" value="1"/>
</dbReference>
<evidence type="ECO:0000259" key="2">
    <source>
        <dbReference type="SMART" id="SM00852"/>
    </source>
</evidence>
<dbReference type="GO" id="GO:0061599">
    <property type="term" value="F:molybdopterin molybdotransferase activity"/>
    <property type="evidence" value="ECO:0007669"/>
    <property type="project" value="TreeGrafter"/>
</dbReference>
<keyword evidence="1" id="KW-1133">Transmembrane helix</keyword>
<dbReference type="Gene3D" id="3.90.105.10">
    <property type="entry name" value="Molybdopterin biosynthesis moea protein, domain 2"/>
    <property type="match status" value="1"/>
</dbReference>
<dbReference type="GO" id="GO:0005737">
    <property type="term" value="C:cytoplasm"/>
    <property type="evidence" value="ECO:0007669"/>
    <property type="project" value="TreeGrafter"/>
</dbReference>
<dbReference type="InterPro" id="IPR036688">
    <property type="entry name" value="MoeA_C_domain_IV_sf"/>
</dbReference>
<dbReference type="InterPro" id="IPR005110">
    <property type="entry name" value="MoeA_linker/N"/>
</dbReference>
<dbReference type="SUPFAM" id="SSF53218">
    <property type="entry name" value="Molybdenum cofactor biosynthesis proteins"/>
    <property type="match status" value="1"/>
</dbReference>
<feature type="domain" description="MoaB/Mog" evidence="2">
    <location>
        <begin position="179"/>
        <end position="309"/>
    </location>
</feature>
<evidence type="ECO:0000313" key="3">
    <source>
        <dbReference type="EMBL" id="GGM67344.1"/>
    </source>
</evidence>
<dbReference type="InterPro" id="IPR036135">
    <property type="entry name" value="MoeA_linker/N_sf"/>
</dbReference>
<comment type="caution">
    <text evidence="3">The sequence shown here is derived from an EMBL/GenBank/DDBJ whole genome shotgun (WGS) entry which is preliminary data.</text>
</comment>
<dbReference type="CDD" id="cd00887">
    <property type="entry name" value="MoeA"/>
    <property type="match status" value="1"/>
</dbReference>
<dbReference type="RefSeq" id="WP_188679526.1">
    <property type="nucleotide sequence ID" value="NZ_BMNY01000001.1"/>
</dbReference>
<dbReference type="Gene3D" id="2.40.340.10">
    <property type="entry name" value="MoeA, C-terminal, domain IV"/>
    <property type="match status" value="1"/>
</dbReference>
<sequence length="392" mass="42361">MQEGCRGRFTSCLRMTLETGWERLPAERLRTQDAAGRVAYRDIAAGHDFPPYNRSAVDGYAIRTHGRGTSGSEELEVGLSLSAAQVHQVVSAECIEVSTGTPLPEGFDLVVKKEDATLSGRKVLPGRHMPWENVAVRGEDLRAGTVIVRAGEVLRPESIGALLSCGVREVEAFSRIRVGVVSTGDELLEGLIENSTQPEIVSFFSSRFTEVEAIGPVRDRPSEIYEAVLGSVERNNITVVTGGSSVGEHDHSRVSVSSMGEEVFSGIGLKPGRTLSLYRVKGRPVFVISGLPGAAIVSLRPFVAFLLQALMKSKPRVLHVDRLAGLQIGPDEAWAVPLDLAWSGQGIAMMPMHNRGTHRLSLVSRAMWTLYVDGSCSDAFLMEAGGIDRTIV</sequence>
<gene>
    <name evidence="3" type="ORF">GCM10007108_01770</name>
</gene>
<dbReference type="Pfam" id="PF00994">
    <property type="entry name" value="MoCF_biosynth"/>
    <property type="match status" value="1"/>
</dbReference>
<dbReference type="InterPro" id="IPR036425">
    <property type="entry name" value="MoaB/Mog-like_dom_sf"/>
</dbReference>
<dbReference type="Pfam" id="PF03453">
    <property type="entry name" value="MoeA_N"/>
    <property type="match status" value="1"/>
</dbReference>
<proteinExistence type="predicted"/>
<dbReference type="GO" id="GO:0006777">
    <property type="term" value="P:Mo-molybdopterin cofactor biosynthetic process"/>
    <property type="evidence" value="ECO:0007669"/>
    <property type="project" value="TreeGrafter"/>
</dbReference>
<dbReference type="SMART" id="SM00852">
    <property type="entry name" value="MoCF_biosynth"/>
    <property type="match status" value="1"/>
</dbReference>
<dbReference type="InterPro" id="IPR038987">
    <property type="entry name" value="MoeA-like"/>
</dbReference>
<dbReference type="Proteomes" id="UP000632195">
    <property type="component" value="Unassembled WGS sequence"/>
</dbReference>
<dbReference type="PANTHER" id="PTHR10192:SF19">
    <property type="entry name" value="MOLYBDOPTERIN BIOSYNTHESIS PROTEIN MJ0666-RELATED"/>
    <property type="match status" value="1"/>
</dbReference>
<dbReference type="SUPFAM" id="SSF63882">
    <property type="entry name" value="MoeA N-terminal region -like"/>
    <property type="match status" value="1"/>
</dbReference>
<reference evidence="3" key="2">
    <citation type="submission" date="2022-09" db="EMBL/GenBank/DDBJ databases">
        <authorList>
            <person name="Sun Q."/>
            <person name="Ohkuma M."/>
        </authorList>
    </citation>
    <scope>NUCLEOTIDE SEQUENCE</scope>
    <source>
        <strain evidence="3">JCM 13583</strain>
    </source>
</reference>
<dbReference type="AlphaFoldDB" id="A0AA37F995"/>
<dbReference type="EMBL" id="BMNY01000001">
    <property type="protein sequence ID" value="GGM67344.1"/>
    <property type="molecule type" value="Genomic_DNA"/>
</dbReference>
<evidence type="ECO:0000256" key="1">
    <source>
        <dbReference type="SAM" id="Phobius"/>
    </source>
</evidence>
<protein>
    <recommendedName>
        <fullName evidence="2">MoaB/Mog domain-containing protein</fullName>
    </recommendedName>
</protein>
<feature type="transmembrane region" description="Helical" evidence="1">
    <location>
        <begin position="285"/>
        <end position="307"/>
    </location>
</feature>
<dbReference type="Gene3D" id="2.170.190.11">
    <property type="entry name" value="Molybdopterin biosynthesis moea protein, domain 3"/>
    <property type="match status" value="1"/>
</dbReference>
<dbReference type="PANTHER" id="PTHR10192">
    <property type="entry name" value="MOLYBDOPTERIN BIOSYNTHESIS PROTEIN"/>
    <property type="match status" value="1"/>
</dbReference>
<keyword evidence="1" id="KW-0472">Membrane</keyword>
<keyword evidence="1" id="KW-0812">Transmembrane</keyword>
<evidence type="ECO:0000313" key="4">
    <source>
        <dbReference type="Proteomes" id="UP000632195"/>
    </source>
</evidence>
<organism evidence="3 4">
    <name type="scientific">Thermogymnomonas acidicola</name>
    <dbReference type="NCBI Taxonomy" id="399579"/>
    <lineage>
        <taxon>Archaea</taxon>
        <taxon>Methanobacteriati</taxon>
        <taxon>Thermoplasmatota</taxon>
        <taxon>Thermoplasmata</taxon>
        <taxon>Thermoplasmatales</taxon>
        <taxon>Thermogymnomonas</taxon>
    </lineage>
</organism>
<keyword evidence="4" id="KW-1185">Reference proteome</keyword>
<name>A0AA37F995_9ARCH</name>
<accession>A0AA37F995</accession>
<dbReference type="InterPro" id="IPR001453">
    <property type="entry name" value="MoaB/Mog_dom"/>
</dbReference>
<reference evidence="3" key="1">
    <citation type="journal article" date="2014" name="Int. J. Syst. Evol. Microbiol.">
        <title>Complete genome sequence of Corynebacterium casei LMG S-19264T (=DSM 44701T), isolated from a smear-ripened cheese.</title>
        <authorList>
            <consortium name="US DOE Joint Genome Institute (JGI-PGF)"/>
            <person name="Walter F."/>
            <person name="Albersmeier A."/>
            <person name="Kalinowski J."/>
            <person name="Ruckert C."/>
        </authorList>
    </citation>
    <scope>NUCLEOTIDE SEQUENCE</scope>
    <source>
        <strain evidence="3">JCM 13583</strain>
    </source>
</reference>